<gene>
    <name evidence="2" type="ORF">Amon01_000692800</name>
</gene>
<dbReference type="GO" id="GO:0031929">
    <property type="term" value="P:TOR signaling"/>
    <property type="evidence" value="ECO:0007669"/>
    <property type="project" value="TreeGrafter"/>
</dbReference>
<evidence type="ECO:0000313" key="2">
    <source>
        <dbReference type="EMBL" id="GMG46972.1"/>
    </source>
</evidence>
<name>A0A9W6Z3T4_AMBMO</name>
<protein>
    <submittedName>
        <fullName evidence="2">Unnamed protein product</fullName>
    </submittedName>
</protein>
<dbReference type="Proteomes" id="UP001165063">
    <property type="component" value="Unassembled WGS sequence"/>
</dbReference>
<dbReference type="AlphaFoldDB" id="A0A9W6Z3T4"/>
<keyword evidence="3" id="KW-1185">Reference proteome</keyword>
<organism evidence="2 3">
    <name type="scientific">Ambrosiozyma monospora</name>
    <name type="common">Yeast</name>
    <name type="synonym">Endomycopsis monosporus</name>
    <dbReference type="NCBI Taxonomy" id="43982"/>
    <lineage>
        <taxon>Eukaryota</taxon>
        <taxon>Fungi</taxon>
        <taxon>Dikarya</taxon>
        <taxon>Ascomycota</taxon>
        <taxon>Saccharomycotina</taxon>
        <taxon>Pichiomycetes</taxon>
        <taxon>Pichiales</taxon>
        <taxon>Pichiaceae</taxon>
        <taxon>Ambrosiozyma</taxon>
    </lineage>
</organism>
<comment type="similarity">
    <text evidence="1">Belongs to the TIP41 family.</text>
</comment>
<dbReference type="Pfam" id="PF04176">
    <property type="entry name" value="TIP41"/>
    <property type="match status" value="1"/>
</dbReference>
<comment type="caution">
    <text evidence="2">The sequence shown here is derived from an EMBL/GenBank/DDBJ whole genome shotgun (WGS) entry which is preliminary data.</text>
</comment>
<evidence type="ECO:0000313" key="3">
    <source>
        <dbReference type="Proteomes" id="UP001165063"/>
    </source>
</evidence>
<dbReference type="InterPro" id="IPR051330">
    <property type="entry name" value="Phosphatase_reg/MetRdx"/>
</dbReference>
<dbReference type="PANTHER" id="PTHR21021:SF16">
    <property type="entry name" value="TIP41-LIKE PROTEIN"/>
    <property type="match status" value="1"/>
</dbReference>
<sequence length="153" mass="18384">MYRPFDWTYSTDYKGTLSKGEFIRDDSKTIPLDKLKRQDPILFFDDMILYEDELGDNGISILNVKIRAMRSCMLILQRLFVRVDNVLLRINDTRLFIDFEENLVMREFKKQESKYEDILKLCHGNDPRRLLRDMNWCAGKLPVLSVEREYIQY</sequence>
<evidence type="ECO:0000256" key="1">
    <source>
        <dbReference type="ARBA" id="ARBA00006658"/>
    </source>
</evidence>
<dbReference type="InterPro" id="IPR007303">
    <property type="entry name" value="TIP41-like"/>
</dbReference>
<dbReference type="PANTHER" id="PTHR21021">
    <property type="entry name" value="GAF/PUTATIVE CYTOSKELETAL PROTEIN"/>
    <property type="match status" value="1"/>
</dbReference>
<reference evidence="2" key="1">
    <citation type="submission" date="2023-04" db="EMBL/GenBank/DDBJ databases">
        <title>Ambrosiozyma monospora NBRC 1965.</title>
        <authorList>
            <person name="Ichikawa N."/>
            <person name="Sato H."/>
            <person name="Tonouchi N."/>
        </authorList>
    </citation>
    <scope>NUCLEOTIDE SEQUENCE</scope>
    <source>
        <strain evidence="2">NBRC 1965</strain>
    </source>
</reference>
<dbReference type="EMBL" id="BSXU01004721">
    <property type="protein sequence ID" value="GMG46972.1"/>
    <property type="molecule type" value="Genomic_DNA"/>
</dbReference>
<accession>A0A9W6Z3T4</accession>
<dbReference type="GO" id="GO:0005829">
    <property type="term" value="C:cytosol"/>
    <property type="evidence" value="ECO:0007669"/>
    <property type="project" value="TreeGrafter"/>
</dbReference>
<proteinExistence type="inferred from homology"/>
<dbReference type="OrthoDB" id="10253878at2759"/>